<evidence type="ECO:0000313" key="5">
    <source>
        <dbReference type="EMBL" id="PCF95702.1"/>
    </source>
</evidence>
<evidence type="ECO:0000313" key="6">
    <source>
        <dbReference type="Proteomes" id="UP000218677"/>
    </source>
</evidence>
<evidence type="ECO:0000256" key="3">
    <source>
        <dbReference type="ARBA" id="ARBA00023163"/>
    </source>
</evidence>
<evidence type="ECO:0000256" key="2">
    <source>
        <dbReference type="ARBA" id="ARBA00023125"/>
    </source>
</evidence>
<proteinExistence type="predicted"/>
<name>A0A2A4HLA8_9GAMM</name>
<dbReference type="PANTHER" id="PTHR43280">
    <property type="entry name" value="ARAC-FAMILY TRANSCRIPTIONAL REGULATOR"/>
    <property type="match status" value="1"/>
</dbReference>
<accession>A0A2A4HLA8</accession>
<sequence>MVKMKTDLHTLRGDNGDFFMGSGRLDGLLGSPLPLAYVVLLICQQGCADVNVNLQSYTIGKNDFLVLSEDSIAVINSKSDDFLCSYYLMNRSIAAEVAYELPNSLFLFLYRFPHFKPDSHFLDFLNAWEGLLSIISKEELQYTRQIIVNHFQNFFLWVSQRTVHMSASTRNDYSRQEAICWEFWELISAHCKQEREVAFYADLLHITPYYLSQLTRKFFNDSPKTLIDRQMVLEIKKQLTQSNESIQQIAHKFKFSDASYFGRYFKRITGVGLTEYRKLRS</sequence>
<keyword evidence="1" id="KW-0805">Transcription regulation</keyword>
<keyword evidence="2" id="KW-0238">DNA-binding</keyword>
<dbReference type="InterPro" id="IPR018060">
    <property type="entry name" value="HTH_AraC"/>
</dbReference>
<dbReference type="OrthoDB" id="9803764at2"/>
<dbReference type="EMBL" id="NWUX01000007">
    <property type="protein sequence ID" value="PCF95702.1"/>
    <property type="molecule type" value="Genomic_DNA"/>
</dbReference>
<dbReference type="Pfam" id="PF12833">
    <property type="entry name" value="HTH_18"/>
    <property type="match status" value="1"/>
</dbReference>
<protein>
    <submittedName>
        <fullName evidence="5">AraC family transcriptional regulator</fullName>
    </submittedName>
</protein>
<feature type="domain" description="HTH araC/xylS-type" evidence="4">
    <location>
        <begin position="181"/>
        <end position="279"/>
    </location>
</feature>
<dbReference type="SMART" id="SM00342">
    <property type="entry name" value="HTH_ARAC"/>
    <property type="match status" value="1"/>
</dbReference>
<evidence type="ECO:0000256" key="1">
    <source>
        <dbReference type="ARBA" id="ARBA00023015"/>
    </source>
</evidence>
<dbReference type="PROSITE" id="PS01124">
    <property type="entry name" value="HTH_ARAC_FAMILY_2"/>
    <property type="match status" value="1"/>
</dbReference>
<dbReference type="GO" id="GO:0043565">
    <property type="term" value="F:sequence-specific DNA binding"/>
    <property type="evidence" value="ECO:0007669"/>
    <property type="project" value="InterPro"/>
</dbReference>
<dbReference type="Gene3D" id="1.10.10.60">
    <property type="entry name" value="Homeodomain-like"/>
    <property type="match status" value="1"/>
</dbReference>
<dbReference type="AlphaFoldDB" id="A0A2A4HLA8"/>
<comment type="caution">
    <text evidence="5">The sequence shown here is derived from an EMBL/GenBank/DDBJ whole genome shotgun (WGS) entry which is preliminary data.</text>
</comment>
<dbReference type="PANTHER" id="PTHR43280:SF32">
    <property type="entry name" value="TRANSCRIPTIONAL REGULATORY PROTEIN"/>
    <property type="match status" value="1"/>
</dbReference>
<dbReference type="SUPFAM" id="SSF46689">
    <property type="entry name" value="Homeodomain-like"/>
    <property type="match status" value="1"/>
</dbReference>
<gene>
    <name evidence="5" type="ORF">CPA45_09955</name>
</gene>
<keyword evidence="6" id="KW-1185">Reference proteome</keyword>
<dbReference type="GO" id="GO:0003700">
    <property type="term" value="F:DNA-binding transcription factor activity"/>
    <property type="evidence" value="ECO:0007669"/>
    <property type="project" value="InterPro"/>
</dbReference>
<reference evidence="6" key="1">
    <citation type="submission" date="2017-09" db="EMBL/GenBank/DDBJ databases">
        <authorList>
            <person name="Cho G.-S."/>
            <person name="Oguntoyinbo F.A."/>
            <person name="Cnockaert M."/>
            <person name="Kabisch J."/>
            <person name="Neve H."/>
            <person name="Bockelmann W."/>
            <person name="Wenning M."/>
            <person name="Franz C.M."/>
            <person name="Vandamme P."/>
        </authorList>
    </citation>
    <scope>NUCLEOTIDE SEQUENCE [LARGE SCALE GENOMIC DNA]</scope>
    <source>
        <strain evidence="6">MBT G8648</strain>
    </source>
</reference>
<dbReference type="Proteomes" id="UP000218677">
    <property type="component" value="Unassembled WGS sequence"/>
</dbReference>
<dbReference type="InterPro" id="IPR009057">
    <property type="entry name" value="Homeodomain-like_sf"/>
</dbReference>
<organism evidence="5 6">
    <name type="scientific">Vreelandella nigrificans</name>
    <dbReference type="NCBI Taxonomy" id="2042704"/>
    <lineage>
        <taxon>Bacteria</taxon>
        <taxon>Pseudomonadati</taxon>
        <taxon>Pseudomonadota</taxon>
        <taxon>Gammaproteobacteria</taxon>
        <taxon>Oceanospirillales</taxon>
        <taxon>Halomonadaceae</taxon>
        <taxon>Vreelandella</taxon>
    </lineage>
</organism>
<keyword evidence="3" id="KW-0804">Transcription</keyword>
<evidence type="ECO:0000259" key="4">
    <source>
        <dbReference type="PROSITE" id="PS01124"/>
    </source>
</evidence>